<dbReference type="PANTHER" id="PTHR43783">
    <property type="entry name" value="UDP-N-ACETYLGLUCOSAMINE 1-CARBOXYVINYLTRANSFERASE"/>
    <property type="match status" value="1"/>
</dbReference>
<evidence type="ECO:0000256" key="5">
    <source>
        <dbReference type="ARBA" id="ARBA00022679"/>
    </source>
</evidence>
<keyword evidence="8" id="KW-0131">Cell cycle</keyword>
<protein>
    <recommendedName>
        <fullName evidence="12 14">UDP-N-acetylglucosamine 1-carboxyvinyltransferase</fullName>
        <ecNumber evidence="11 14">2.5.1.7</ecNumber>
    </recommendedName>
</protein>
<dbReference type="NCBIfam" id="NF006873">
    <property type="entry name" value="PRK09369.1"/>
    <property type="match status" value="1"/>
</dbReference>
<evidence type="ECO:0000259" key="15">
    <source>
        <dbReference type="Pfam" id="PF00275"/>
    </source>
</evidence>
<evidence type="ECO:0000313" key="17">
    <source>
        <dbReference type="Proteomes" id="UP000228503"/>
    </source>
</evidence>
<comment type="subcellular location">
    <subcellularLocation>
        <location evidence="1">Cytoplasm</location>
    </subcellularLocation>
</comment>
<evidence type="ECO:0000256" key="3">
    <source>
        <dbReference type="ARBA" id="ARBA00022490"/>
    </source>
</evidence>
<keyword evidence="9" id="KW-0961">Cell wall biogenesis/degradation</keyword>
<gene>
    <name evidence="16" type="primary">murA</name>
    <name evidence="16" type="ORF">COY16_01710</name>
</gene>
<dbReference type="InterPro" id="IPR005750">
    <property type="entry name" value="UDP_GlcNAc_COvinyl_MurA"/>
</dbReference>
<dbReference type="NCBIfam" id="TIGR01072">
    <property type="entry name" value="murA"/>
    <property type="match status" value="1"/>
</dbReference>
<dbReference type="SUPFAM" id="SSF55205">
    <property type="entry name" value="EPT/RTPC-like"/>
    <property type="match status" value="1"/>
</dbReference>
<keyword evidence="4" id="KW-0132">Cell division</keyword>
<sequence>MEDAYIITGGKKLIGEVMLSGAKNIALKVIIAALMFESEVTLTNIPRIQDIHELIHLLELLGVKIDFTGNTVIINPKNISSNKVDLLHASKIRVSFLLFAPLLHTFGAAIIPNPGGCRLGARSIDRVIDGLRALGVHVEYDSQTGYYNALMKEAPSGEYRFEKPSHTGTELMIMMSVFGAGLITLKNVAQEPEIDDLISMLNESGARIKRVGVDIEVEGVEKLVQHKPFHISADRVEAATYAVAGIASGGSVTISSIQEHFIKSFNDAIIRVGAKVENLGHGTWRYIVTTPMQAIDIETAPYPGFLTDWQPLFAVLMTQTDGKSAIHERIFENRFSYVDELRRLGAKIEYIEKNVANPKEHYHFNYDTKKQYAQTIEISGPQKLHGGVLTVSDLRAGATLVIAALIAENESYVKGVSHISRGYENFIEKIQGLGGEIREI</sequence>
<evidence type="ECO:0000256" key="6">
    <source>
        <dbReference type="ARBA" id="ARBA00022960"/>
    </source>
</evidence>
<evidence type="ECO:0000256" key="13">
    <source>
        <dbReference type="ARBA" id="ARBA00047527"/>
    </source>
</evidence>
<dbReference type="PANTHER" id="PTHR43783:SF1">
    <property type="entry name" value="UDP-N-ACETYLGLUCOSAMINE 1-CARBOXYVINYLTRANSFERASE"/>
    <property type="match status" value="1"/>
</dbReference>
<proteinExistence type="inferred from homology"/>
<evidence type="ECO:0000256" key="2">
    <source>
        <dbReference type="ARBA" id="ARBA00004752"/>
    </source>
</evidence>
<dbReference type="Pfam" id="PF00275">
    <property type="entry name" value="EPSP_synthase"/>
    <property type="match status" value="1"/>
</dbReference>
<evidence type="ECO:0000256" key="8">
    <source>
        <dbReference type="ARBA" id="ARBA00023306"/>
    </source>
</evidence>
<feature type="domain" description="Enolpyruvate transferase" evidence="15">
    <location>
        <begin position="8"/>
        <end position="429"/>
    </location>
</feature>
<evidence type="ECO:0000256" key="10">
    <source>
        <dbReference type="ARBA" id="ARBA00038367"/>
    </source>
</evidence>
<dbReference type="GO" id="GO:0051301">
    <property type="term" value="P:cell division"/>
    <property type="evidence" value="ECO:0007669"/>
    <property type="project" value="UniProtKB-KW"/>
</dbReference>
<accession>A0A2M7U0D2</accession>
<evidence type="ECO:0000256" key="14">
    <source>
        <dbReference type="NCBIfam" id="TIGR01072"/>
    </source>
</evidence>
<dbReference type="InterPro" id="IPR013792">
    <property type="entry name" value="RNA3'P_cycl/enolpyr_Trfase_a/b"/>
</dbReference>
<dbReference type="CDD" id="cd01555">
    <property type="entry name" value="UdpNAET"/>
    <property type="match status" value="1"/>
</dbReference>
<dbReference type="GO" id="GO:0008360">
    <property type="term" value="P:regulation of cell shape"/>
    <property type="evidence" value="ECO:0007669"/>
    <property type="project" value="UniProtKB-KW"/>
</dbReference>
<dbReference type="GO" id="GO:0009252">
    <property type="term" value="P:peptidoglycan biosynthetic process"/>
    <property type="evidence" value="ECO:0007669"/>
    <property type="project" value="UniProtKB-UniRule"/>
</dbReference>
<keyword evidence="3" id="KW-0963">Cytoplasm</keyword>
<evidence type="ECO:0000256" key="11">
    <source>
        <dbReference type="ARBA" id="ARBA00039108"/>
    </source>
</evidence>
<dbReference type="AlphaFoldDB" id="A0A2M7U0D2"/>
<name>A0A2M7U0D2_9BACT</name>
<dbReference type="GO" id="GO:0019277">
    <property type="term" value="P:UDP-N-acetylgalactosamine biosynthetic process"/>
    <property type="evidence" value="ECO:0007669"/>
    <property type="project" value="InterPro"/>
</dbReference>
<evidence type="ECO:0000256" key="7">
    <source>
        <dbReference type="ARBA" id="ARBA00022984"/>
    </source>
</evidence>
<dbReference type="Proteomes" id="UP000228503">
    <property type="component" value="Unassembled WGS sequence"/>
</dbReference>
<comment type="catalytic activity">
    <reaction evidence="13">
        <text>phosphoenolpyruvate + UDP-N-acetyl-alpha-D-glucosamine = UDP-N-acetyl-3-O-(1-carboxyvinyl)-alpha-D-glucosamine + phosphate</text>
        <dbReference type="Rhea" id="RHEA:18681"/>
        <dbReference type="ChEBI" id="CHEBI:43474"/>
        <dbReference type="ChEBI" id="CHEBI:57705"/>
        <dbReference type="ChEBI" id="CHEBI:58702"/>
        <dbReference type="ChEBI" id="CHEBI:68483"/>
        <dbReference type="EC" id="2.5.1.7"/>
    </reaction>
</comment>
<dbReference type="Gene3D" id="3.65.10.10">
    <property type="entry name" value="Enolpyruvate transferase domain"/>
    <property type="match status" value="2"/>
</dbReference>
<reference evidence="17" key="1">
    <citation type="submission" date="2017-09" db="EMBL/GenBank/DDBJ databases">
        <title>Depth-based differentiation of microbial function through sediment-hosted aquifers and enrichment of novel symbionts in the deep terrestrial subsurface.</title>
        <authorList>
            <person name="Probst A.J."/>
            <person name="Ladd B."/>
            <person name="Jarett J.K."/>
            <person name="Geller-Mcgrath D.E."/>
            <person name="Sieber C.M.K."/>
            <person name="Emerson J.B."/>
            <person name="Anantharaman K."/>
            <person name="Thomas B.C."/>
            <person name="Malmstrom R."/>
            <person name="Stieglmeier M."/>
            <person name="Klingl A."/>
            <person name="Woyke T."/>
            <person name="Ryan C.M."/>
            <person name="Banfield J.F."/>
        </authorList>
    </citation>
    <scope>NUCLEOTIDE SEQUENCE [LARGE SCALE GENOMIC DNA]</scope>
</reference>
<evidence type="ECO:0000313" key="16">
    <source>
        <dbReference type="EMBL" id="PIZ63526.1"/>
    </source>
</evidence>
<comment type="similarity">
    <text evidence="10">Belongs to the EPSP synthase family. MurA subfamily.</text>
</comment>
<evidence type="ECO:0000256" key="4">
    <source>
        <dbReference type="ARBA" id="ARBA00022618"/>
    </source>
</evidence>
<evidence type="ECO:0000256" key="1">
    <source>
        <dbReference type="ARBA" id="ARBA00004496"/>
    </source>
</evidence>
<dbReference type="GO" id="GO:0071555">
    <property type="term" value="P:cell wall organization"/>
    <property type="evidence" value="ECO:0007669"/>
    <property type="project" value="UniProtKB-KW"/>
</dbReference>
<keyword evidence="7" id="KW-0573">Peptidoglycan synthesis</keyword>
<evidence type="ECO:0000256" key="12">
    <source>
        <dbReference type="ARBA" id="ARBA00039754"/>
    </source>
</evidence>
<dbReference type="InterPro" id="IPR036968">
    <property type="entry name" value="Enolpyruvate_Tfrase_sf"/>
</dbReference>
<comment type="caution">
    <text evidence="16">The sequence shown here is derived from an EMBL/GenBank/DDBJ whole genome shotgun (WGS) entry which is preliminary data.</text>
</comment>
<evidence type="ECO:0000256" key="9">
    <source>
        <dbReference type="ARBA" id="ARBA00023316"/>
    </source>
</evidence>
<dbReference type="GO" id="GO:0008760">
    <property type="term" value="F:UDP-N-acetylglucosamine 1-carboxyvinyltransferase activity"/>
    <property type="evidence" value="ECO:0007669"/>
    <property type="project" value="UniProtKB-UniRule"/>
</dbReference>
<dbReference type="InterPro" id="IPR001986">
    <property type="entry name" value="Enolpyruvate_Tfrase_dom"/>
</dbReference>
<keyword evidence="5 16" id="KW-0808">Transferase</keyword>
<keyword evidence="6" id="KW-0133">Cell shape</keyword>
<dbReference type="InterPro" id="IPR050068">
    <property type="entry name" value="MurA_subfamily"/>
</dbReference>
<comment type="pathway">
    <text evidence="2">Cell wall biogenesis; peptidoglycan biosynthesis.</text>
</comment>
<dbReference type="EMBL" id="PFOB01000019">
    <property type="protein sequence ID" value="PIZ63526.1"/>
    <property type="molecule type" value="Genomic_DNA"/>
</dbReference>
<dbReference type="EC" id="2.5.1.7" evidence="11 14"/>
<dbReference type="GO" id="GO:0005737">
    <property type="term" value="C:cytoplasm"/>
    <property type="evidence" value="ECO:0007669"/>
    <property type="project" value="UniProtKB-SubCell"/>
</dbReference>
<organism evidence="16 17">
    <name type="scientific">Candidatus Roizmanbacteria bacterium CG_4_10_14_0_2_um_filter_39_13</name>
    <dbReference type="NCBI Taxonomy" id="1974825"/>
    <lineage>
        <taxon>Bacteria</taxon>
        <taxon>Candidatus Roizmaniibacteriota</taxon>
    </lineage>
</organism>